<sequence>MAQCSSAGHQKMIYYTDMKITPAGMCLSCLRDNPGRTPKVIYFTKSKFNLNIQ</sequence>
<dbReference type="AlphaFoldDB" id="A0A2P8C6J1"/>
<protein>
    <submittedName>
        <fullName evidence="1">Uncharacterized protein</fullName>
    </submittedName>
</protein>
<dbReference type="Proteomes" id="UP000240621">
    <property type="component" value="Unassembled WGS sequence"/>
</dbReference>
<name>A0A2P8C6J1_9BACT</name>
<evidence type="ECO:0000313" key="1">
    <source>
        <dbReference type="EMBL" id="PSK80575.1"/>
    </source>
</evidence>
<organism evidence="1 2">
    <name type="scientific">Prolixibacter denitrificans</name>
    <dbReference type="NCBI Taxonomy" id="1541063"/>
    <lineage>
        <taxon>Bacteria</taxon>
        <taxon>Pseudomonadati</taxon>
        <taxon>Bacteroidota</taxon>
        <taxon>Bacteroidia</taxon>
        <taxon>Marinilabiliales</taxon>
        <taxon>Prolixibacteraceae</taxon>
        <taxon>Prolixibacter</taxon>
    </lineage>
</organism>
<reference evidence="1 2" key="1">
    <citation type="submission" date="2018-03" db="EMBL/GenBank/DDBJ databases">
        <title>Genomic Encyclopedia of Archaeal and Bacterial Type Strains, Phase II (KMG-II): from individual species to whole genera.</title>
        <authorList>
            <person name="Goeker M."/>
        </authorList>
    </citation>
    <scope>NUCLEOTIDE SEQUENCE [LARGE SCALE GENOMIC DNA]</scope>
    <source>
        <strain evidence="1 2">DSM 27267</strain>
    </source>
</reference>
<proteinExistence type="predicted"/>
<dbReference type="EMBL" id="PYGC01000014">
    <property type="protein sequence ID" value="PSK80575.1"/>
    <property type="molecule type" value="Genomic_DNA"/>
</dbReference>
<comment type="caution">
    <text evidence="1">The sequence shown here is derived from an EMBL/GenBank/DDBJ whole genome shotgun (WGS) entry which is preliminary data.</text>
</comment>
<evidence type="ECO:0000313" key="2">
    <source>
        <dbReference type="Proteomes" id="UP000240621"/>
    </source>
</evidence>
<accession>A0A2P8C6J1</accession>
<gene>
    <name evidence="1" type="ORF">CLV93_11412</name>
</gene>